<feature type="region of interest" description="Disordered" evidence="1">
    <location>
        <begin position="251"/>
        <end position="273"/>
    </location>
</feature>
<comment type="caution">
    <text evidence="3">The sequence shown here is derived from an EMBL/GenBank/DDBJ whole genome shotgun (WGS) entry which is preliminary data.</text>
</comment>
<dbReference type="Gene3D" id="3.30.70.60">
    <property type="match status" value="1"/>
</dbReference>
<dbReference type="InterPro" id="IPR014717">
    <property type="entry name" value="Transl_elong_EF1B/ribsomal_bS6"/>
</dbReference>
<keyword evidence="2" id="KW-0812">Transmembrane</keyword>
<dbReference type="EMBL" id="JAAZNV010000007">
    <property type="protein sequence ID" value="NMB91606.1"/>
    <property type="molecule type" value="Genomic_DNA"/>
</dbReference>
<dbReference type="InterPro" id="IPR007445">
    <property type="entry name" value="PilO"/>
</dbReference>
<proteinExistence type="predicted"/>
<dbReference type="GO" id="GO:0043683">
    <property type="term" value="P:type IV pilus assembly"/>
    <property type="evidence" value="ECO:0007669"/>
    <property type="project" value="InterPro"/>
</dbReference>
<accession>A0A7X9E6W0</accession>
<gene>
    <name evidence="3" type="primary">pilO</name>
    <name evidence="3" type="ORF">GYA37_02020</name>
</gene>
<feature type="compositionally biased region" description="Low complexity" evidence="1">
    <location>
        <begin position="261"/>
        <end position="273"/>
    </location>
</feature>
<evidence type="ECO:0000313" key="3">
    <source>
        <dbReference type="EMBL" id="NMB91606.1"/>
    </source>
</evidence>
<evidence type="ECO:0000256" key="1">
    <source>
        <dbReference type="SAM" id="MobiDB-lite"/>
    </source>
</evidence>
<dbReference type="AlphaFoldDB" id="A0A7X9E6W0"/>
<keyword evidence="2" id="KW-1133">Transmembrane helix</keyword>
<sequence length="273" mass="30655">MNPEEKKEEKSTKGLNIDTEKIKKTLLNFVVPLVASVITLFLFVLVIYPSLKKLPDLKLELSRKVNMKQTLNTKLQRLNRLVDFKVVVDEDSALVNRVLVSEEEVPRLLDQVNQIATNSGMSVTRLSYSYGSIGASDKTQKIPYSVVSVSLGADANYDQIILLMQSIEKAARFVSVPNFRYSAGTSSTGDRKLTSSFSIDSPYLFVQSSAVTDEPIDLDISSQKFIDFINNIKELTYYEFVNPNIEVVKEEVEETKEETTTIETQESSSEPSN</sequence>
<dbReference type="GO" id="GO:0043107">
    <property type="term" value="P:type IV pilus-dependent motility"/>
    <property type="evidence" value="ECO:0007669"/>
    <property type="project" value="InterPro"/>
</dbReference>
<feature type="transmembrane region" description="Helical" evidence="2">
    <location>
        <begin position="26"/>
        <end position="48"/>
    </location>
</feature>
<evidence type="ECO:0000313" key="4">
    <source>
        <dbReference type="Proteomes" id="UP000590542"/>
    </source>
</evidence>
<organism evidence="3 4">
    <name type="scientific">candidate division WWE3 bacterium</name>
    <dbReference type="NCBI Taxonomy" id="2053526"/>
    <lineage>
        <taxon>Bacteria</taxon>
        <taxon>Katanobacteria</taxon>
    </lineage>
</organism>
<dbReference type="Pfam" id="PF04350">
    <property type="entry name" value="PilO"/>
    <property type="match status" value="1"/>
</dbReference>
<dbReference type="Proteomes" id="UP000590542">
    <property type="component" value="Unassembled WGS sequence"/>
</dbReference>
<protein>
    <submittedName>
        <fullName evidence="3">Type 4a pilus biogenesis protein PilO</fullName>
    </submittedName>
</protein>
<keyword evidence="2" id="KW-0472">Membrane</keyword>
<evidence type="ECO:0000256" key="2">
    <source>
        <dbReference type="SAM" id="Phobius"/>
    </source>
</evidence>
<reference evidence="3 4" key="1">
    <citation type="journal article" date="2020" name="Biotechnol. Biofuels">
        <title>New insights from the biogas microbiome by comprehensive genome-resolved metagenomics of nearly 1600 species originating from multiple anaerobic digesters.</title>
        <authorList>
            <person name="Campanaro S."/>
            <person name="Treu L."/>
            <person name="Rodriguez-R L.M."/>
            <person name="Kovalovszki A."/>
            <person name="Ziels R.M."/>
            <person name="Maus I."/>
            <person name="Zhu X."/>
            <person name="Kougias P.G."/>
            <person name="Basile A."/>
            <person name="Luo G."/>
            <person name="Schluter A."/>
            <person name="Konstantinidis K.T."/>
            <person name="Angelidaki I."/>
        </authorList>
    </citation>
    <scope>NUCLEOTIDE SEQUENCE [LARGE SCALE GENOMIC DNA]</scope>
    <source>
        <strain evidence="3">AS27yjCOA_202</strain>
    </source>
</reference>
<name>A0A7X9E6W0_UNCKA</name>